<evidence type="ECO:0000256" key="1">
    <source>
        <dbReference type="PROSITE-ProRule" id="PRU00278"/>
    </source>
</evidence>
<dbReference type="GO" id="GO:0003755">
    <property type="term" value="F:peptidyl-prolyl cis-trans isomerase activity"/>
    <property type="evidence" value="ECO:0007669"/>
    <property type="project" value="UniProtKB-KW"/>
</dbReference>
<dbReference type="InterPro" id="IPR000297">
    <property type="entry name" value="PPIase_PpiC"/>
</dbReference>
<comment type="caution">
    <text evidence="3">The sequence shown here is derived from an EMBL/GenBank/DDBJ whole genome shotgun (WGS) entry which is preliminary data.</text>
</comment>
<dbReference type="PROSITE" id="PS50198">
    <property type="entry name" value="PPIC_PPIASE_2"/>
    <property type="match status" value="1"/>
</dbReference>
<dbReference type="Gene3D" id="1.10.4030.10">
    <property type="entry name" value="Porin chaperone SurA, peptide-binding domain"/>
    <property type="match status" value="1"/>
</dbReference>
<name>A0A9D2GVZ8_9BACT</name>
<dbReference type="Proteomes" id="UP000824176">
    <property type="component" value="Unassembled WGS sequence"/>
</dbReference>
<dbReference type="SUPFAM" id="SSF109998">
    <property type="entry name" value="Triger factor/SurA peptide-binding domain-like"/>
    <property type="match status" value="1"/>
</dbReference>
<dbReference type="InterPro" id="IPR050245">
    <property type="entry name" value="PrsA_foldase"/>
</dbReference>
<sequence length="328" mass="38009">MRKVSILITVLLIFISGCNFFKKETKEDTVKTVQDNRTAYVVINGKTLYTDDFFKFASIALKEMNNKDLENNNIKKFLVDSFIEHNLLLQEAERRNIKVDEKKIGAVIESFLSESGTQDLKVYSGSYDTDAKALAEMLREKFMVETLIYDLINSNIDIKEDEIKQEYNQVYGTKEPEPKAHLFQIFTTDKQVAEKAMAELKRGLAFNEVAARYSEGPEKEEGGDLGFISDDVYPEIFGEAFKLKPGKISDIVKSEYGYHIFLVKEYRRPKKIDYNDVKTQIHFSLYNKEQDKKIEELVDELYKKADIKYLTDIDFSNFTAPDKSRSNR</sequence>
<gene>
    <name evidence="3" type="ORF">H9804_08535</name>
</gene>
<dbReference type="InterPro" id="IPR046357">
    <property type="entry name" value="PPIase_dom_sf"/>
</dbReference>
<reference evidence="3" key="2">
    <citation type="submission" date="2021-04" db="EMBL/GenBank/DDBJ databases">
        <authorList>
            <person name="Gilroy R."/>
        </authorList>
    </citation>
    <scope>NUCLEOTIDE SEQUENCE</scope>
    <source>
        <strain evidence="3">ChiW4-1371</strain>
    </source>
</reference>
<dbReference type="EC" id="5.2.1.8" evidence="3"/>
<accession>A0A9D2GVZ8</accession>
<organism evidence="3 4">
    <name type="scientific">Candidatus Mucispirillum faecigallinarum</name>
    <dbReference type="NCBI Taxonomy" id="2838699"/>
    <lineage>
        <taxon>Bacteria</taxon>
        <taxon>Pseudomonadati</taxon>
        <taxon>Deferribacterota</taxon>
        <taxon>Deferribacteres</taxon>
        <taxon>Deferribacterales</taxon>
        <taxon>Mucispirillaceae</taxon>
        <taxon>Mucispirillum</taxon>
    </lineage>
</organism>
<reference evidence="3" key="1">
    <citation type="journal article" date="2021" name="PeerJ">
        <title>Extensive microbial diversity within the chicken gut microbiome revealed by metagenomics and culture.</title>
        <authorList>
            <person name="Gilroy R."/>
            <person name="Ravi A."/>
            <person name="Getino M."/>
            <person name="Pursley I."/>
            <person name="Horton D.L."/>
            <person name="Alikhan N.F."/>
            <person name="Baker D."/>
            <person name="Gharbi K."/>
            <person name="Hall N."/>
            <person name="Watson M."/>
            <person name="Adriaenssens E.M."/>
            <person name="Foster-Nyarko E."/>
            <person name="Jarju S."/>
            <person name="Secka A."/>
            <person name="Antonio M."/>
            <person name="Oren A."/>
            <person name="Chaudhuri R.R."/>
            <person name="La Ragione R."/>
            <person name="Hildebrand F."/>
            <person name="Pallen M.J."/>
        </authorList>
    </citation>
    <scope>NUCLEOTIDE SEQUENCE</scope>
    <source>
        <strain evidence="3">ChiW4-1371</strain>
    </source>
</reference>
<evidence type="ECO:0000313" key="3">
    <source>
        <dbReference type="EMBL" id="HIZ89981.1"/>
    </source>
</evidence>
<dbReference type="Pfam" id="PF00639">
    <property type="entry name" value="Rotamase"/>
    <property type="match status" value="1"/>
</dbReference>
<feature type="domain" description="PpiC" evidence="2">
    <location>
        <begin position="177"/>
        <end position="265"/>
    </location>
</feature>
<dbReference type="PROSITE" id="PS51257">
    <property type="entry name" value="PROKAR_LIPOPROTEIN"/>
    <property type="match status" value="1"/>
</dbReference>
<evidence type="ECO:0000259" key="2">
    <source>
        <dbReference type="PROSITE" id="PS50198"/>
    </source>
</evidence>
<protein>
    <submittedName>
        <fullName evidence="3">Peptidylprolyl isomerase</fullName>
        <ecNumber evidence="3">5.2.1.8</ecNumber>
    </submittedName>
</protein>
<dbReference type="SUPFAM" id="SSF54534">
    <property type="entry name" value="FKBP-like"/>
    <property type="match status" value="1"/>
</dbReference>
<keyword evidence="1" id="KW-0697">Rotamase</keyword>
<dbReference type="Gene3D" id="3.10.50.40">
    <property type="match status" value="1"/>
</dbReference>
<dbReference type="InterPro" id="IPR027304">
    <property type="entry name" value="Trigger_fact/SurA_dom_sf"/>
</dbReference>
<dbReference type="PANTHER" id="PTHR47245:SF2">
    <property type="entry name" value="PEPTIDYL-PROLYL CIS-TRANS ISOMERASE HP_0175-RELATED"/>
    <property type="match status" value="1"/>
</dbReference>
<proteinExistence type="predicted"/>
<evidence type="ECO:0000313" key="4">
    <source>
        <dbReference type="Proteomes" id="UP000824176"/>
    </source>
</evidence>
<dbReference type="AlphaFoldDB" id="A0A9D2GVZ8"/>
<dbReference type="EMBL" id="DXAQ01000127">
    <property type="protein sequence ID" value="HIZ89981.1"/>
    <property type="molecule type" value="Genomic_DNA"/>
</dbReference>
<dbReference type="PANTHER" id="PTHR47245">
    <property type="entry name" value="PEPTIDYLPROLYL ISOMERASE"/>
    <property type="match status" value="1"/>
</dbReference>
<keyword evidence="1 3" id="KW-0413">Isomerase</keyword>